<gene>
    <name evidence="2" type="ORF">NDU88_003966</name>
</gene>
<protein>
    <submittedName>
        <fullName evidence="2">Uncharacterized protein</fullName>
    </submittedName>
</protein>
<accession>A0AAV7UHX8</accession>
<comment type="caution">
    <text evidence="2">The sequence shown here is derived from an EMBL/GenBank/DDBJ whole genome shotgun (WGS) entry which is preliminary data.</text>
</comment>
<organism evidence="2 3">
    <name type="scientific">Pleurodeles waltl</name>
    <name type="common">Iberian ribbed newt</name>
    <dbReference type="NCBI Taxonomy" id="8319"/>
    <lineage>
        <taxon>Eukaryota</taxon>
        <taxon>Metazoa</taxon>
        <taxon>Chordata</taxon>
        <taxon>Craniata</taxon>
        <taxon>Vertebrata</taxon>
        <taxon>Euteleostomi</taxon>
        <taxon>Amphibia</taxon>
        <taxon>Batrachia</taxon>
        <taxon>Caudata</taxon>
        <taxon>Salamandroidea</taxon>
        <taxon>Salamandridae</taxon>
        <taxon>Pleurodelinae</taxon>
        <taxon>Pleurodeles</taxon>
    </lineage>
</organism>
<name>A0AAV7UHX8_PLEWA</name>
<evidence type="ECO:0000313" key="3">
    <source>
        <dbReference type="Proteomes" id="UP001066276"/>
    </source>
</evidence>
<dbReference type="Proteomes" id="UP001066276">
    <property type="component" value="Chromosome 3_1"/>
</dbReference>
<feature type="compositionally biased region" description="Basic and acidic residues" evidence="1">
    <location>
        <begin position="87"/>
        <end position="113"/>
    </location>
</feature>
<dbReference type="AlphaFoldDB" id="A0AAV7UHX8"/>
<keyword evidence="3" id="KW-1185">Reference proteome</keyword>
<dbReference type="EMBL" id="JANPWB010000005">
    <property type="protein sequence ID" value="KAJ1187187.1"/>
    <property type="molecule type" value="Genomic_DNA"/>
</dbReference>
<feature type="region of interest" description="Disordered" evidence="1">
    <location>
        <begin position="57"/>
        <end position="113"/>
    </location>
</feature>
<sequence length="113" mass="12003">MAAGLCLPQNILRTPPRAVEWGAEEARFCLGIRCPPGASGLAQSPCRGCECYRAGTSGRPRPCGTPGMETQDQGAATTEAARPQVRHGPERGEGARGCRPPPKREERSERCSA</sequence>
<evidence type="ECO:0000256" key="1">
    <source>
        <dbReference type="SAM" id="MobiDB-lite"/>
    </source>
</evidence>
<evidence type="ECO:0000313" key="2">
    <source>
        <dbReference type="EMBL" id="KAJ1187187.1"/>
    </source>
</evidence>
<proteinExistence type="predicted"/>
<reference evidence="2" key="1">
    <citation type="journal article" date="2022" name="bioRxiv">
        <title>Sequencing and chromosome-scale assembly of the giantPleurodeles waltlgenome.</title>
        <authorList>
            <person name="Brown T."/>
            <person name="Elewa A."/>
            <person name="Iarovenko S."/>
            <person name="Subramanian E."/>
            <person name="Araus A.J."/>
            <person name="Petzold A."/>
            <person name="Susuki M."/>
            <person name="Suzuki K.-i.T."/>
            <person name="Hayashi T."/>
            <person name="Toyoda A."/>
            <person name="Oliveira C."/>
            <person name="Osipova E."/>
            <person name="Leigh N.D."/>
            <person name="Simon A."/>
            <person name="Yun M.H."/>
        </authorList>
    </citation>
    <scope>NUCLEOTIDE SEQUENCE</scope>
    <source>
        <strain evidence="2">20211129_DDA</strain>
        <tissue evidence="2">Liver</tissue>
    </source>
</reference>